<sequence>MGSTDWIKKEIEFELLDAFAESSALITGRVSSEFKPGESPDFTAVLEGRSVGLEVSELRLSDETSGWHYVNEAWRISKKKDASCRRHGRFAVPIILIMFAERPPLHDLQHDIAENALEEFDGLGFAEVWFADLSDKYYGVRDPRRPADLFGVSPSGIRGFHRYGDWDRKPYG</sequence>
<gene>
    <name evidence="1" type="ORF">F4Y60_06705</name>
</gene>
<comment type="caution">
    <text evidence="1">The sequence shown here is derived from an EMBL/GenBank/DDBJ whole genome shotgun (WGS) entry which is preliminary data.</text>
</comment>
<protein>
    <submittedName>
        <fullName evidence="1">Uncharacterized protein</fullName>
    </submittedName>
</protein>
<name>A0A6B0XZ13_9RHOB</name>
<evidence type="ECO:0000313" key="1">
    <source>
        <dbReference type="EMBL" id="MXY33768.1"/>
    </source>
</evidence>
<dbReference type="EMBL" id="VXRY01000269">
    <property type="protein sequence ID" value="MXY33768.1"/>
    <property type="molecule type" value="Genomic_DNA"/>
</dbReference>
<organism evidence="1">
    <name type="scientific">Boseongicola sp. SB0664_bin_43</name>
    <dbReference type="NCBI Taxonomy" id="2604844"/>
    <lineage>
        <taxon>Bacteria</taxon>
        <taxon>Pseudomonadati</taxon>
        <taxon>Pseudomonadota</taxon>
        <taxon>Alphaproteobacteria</taxon>
        <taxon>Rhodobacterales</taxon>
        <taxon>Paracoccaceae</taxon>
        <taxon>Boseongicola</taxon>
    </lineage>
</organism>
<proteinExistence type="predicted"/>
<reference evidence="1" key="1">
    <citation type="submission" date="2019-09" db="EMBL/GenBank/DDBJ databases">
        <title>Characterisation of the sponge microbiome using genome-centric metagenomics.</title>
        <authorList>
            <person name="Engelberts J.P."/>
            <person name="Robbins S.J."/>
            <person name="De Goeij J.M."/>
            <person name="Aranda M."/>
            <person name="Bell S.C."/>
            <person name="Webster N.S."/>
        </authorList>
    </citation>
    <scope>NUCLEOTIDE SEQUENCE</scope>
    <source>
        <strain evidence="1">SB0664_bin_43</strain>
    </source>
</reference>
<dbReference type="AlphaFoldDB" id="A0A6B0XZ13"/>
<accession>A0A6B0XZ13</accession>